<organism evidence="2 3">
    <name type="scientific">Caerostris extrusa</name>
    <name type="common">Bark spider</name>
    <name type="synonym">Caerostris bankana</name>
    <dbReference type="NCBI Taxonomy" id="172846"/>
    <lineage>
        <taxon>Eukaryota</taxon>
        <taxon>Metazoa</taxon>
        <taxon>Ecdysozoa</taxon>
        <taxon>Arthropoda</taxon>
        <taxon>Chelicerata</taxon>
        <taxon>Arachnida</taxon>
        <taxon>Araneae</taxon>
        <taxon>Araneomorphae</taxon>
        <taxon>Entelegynae</taxon>
        <taxon>Araneoidea</taxon>
        <taxon>Araneidae</taxon>
        <taxon>Caerostris</taxon>
    </lineage>
</organism>
<proteinExistence type="predicted"/>
<feature type="region of interest" description="Disordered" evidence="1">
    <location>
        <begin position="1"/>
        <end position="22"/>
    </location>
</feature>
<dbReference type="Proteomes" id="UP001054945">
    <property type="component" value="Unassembled WGS sequence"/>
</dbReference>
<evidence type="ECO:0000313" key="2">
    <source>
        <dbReference type="EMBL" id="GIY17601.1"/>
    </source>
</evidence>
<evidence type="ECO:0000256" key="1">
    <source>
        <dbReference type="SAM" id="MobiDB-lite"/>
    </source>
</evidence>
<name>A0AAV4RAA9_CAEEX</name>
<gene>
    <name evidence="2" type="ORF">CEXT_778201</name>
</gene>
<keyword evidence="3" id="KW-1185">Reference proteome</keyword>
<dbReference type="AlphaFoldDB" id="A0AAV4RAA9"/>
<reference evidence="2 3" key="1">
    <citation type="submission" date="2021-06" db="EMBL/GenBank/DDBJ databases">
        <title>Caerostris extrusa draft genome.</title>
        <authorList>
            <person name="Kono N."/>
            <person name="Arakawa K."/>
        </authorList>
    </citation>
    <scope>NUCLEOTIDE SEQUENCE [LARGE SCALE GENOMIC DNA]</scope>
</reference>
<comment type="caution">
    <text evidence="2">The sequence shown here is derived from an EMBL/GenBank/DDBJ whole genome shotgun (WGS) entry which is preliminary data.</text>
</comment>
<evidence type="ECO:0000313" key="3">
    <source>
        <dbReference type="Proteomes" id="UP001054945"/>
    </source>
</evidence>
<protein>
    <submittedName>
        <fullName evidence="2">Uncharacterized protein</fullName>
    </submittedName>
</protein>
<dbReference type="EMBL" id="BPLR01007526">
    <property type="protein sequence ID" value="GIY17601.1"/>
    <property type="molecule type" value="Genomic_DNA"/>
</dbReference>
<accession>A0AAV4RAA9</accession>
<sequence>MLHESLAVEEEISRTAPRSSAPAEVTRRRWARLFSFESFEKPTSTEAELFCFAEKGGREGGRSEVKRRSSRVFSGTMRVSVMKKNETRKCGDVTGHVGHIRAAFISCSI</sequence>